<dbReference type="SUPFAM" id="SSF50249">
    <property type="entry name" value="Nucleic acid-binding proteins"/>
    <property type="match status" value="2"/>
</dbReference>
<gene>
    <name evidence="2" type="ORF">BOLC3T16829H</name>
</gene>
<reference evidence="2" key="1">
    <citation type="submission" date="2018-11" db="EMBL/GenBank/DDBJ databases">
        <authorList>
            <consortium name="Genoscope - CEA"/>
            <person name="William W."/>
        </authorList>
    </citation>
    <scope>NUCLEOTIDE SEQUENCE</scope>
</reference>
<accession>A0A3P6APY3</accession>
<sequence length="320" mass="35750">GVKIHASCKNPFIERVESLCRVGERIVINNFSLSHVTGFDRVTSHVYKMSFVCQTSISESLLQCNNMFLDIHAFDNVLSGSLNTNFLIDVIGEVLDLGGMDVRLKCCLWGKCAELLTSEAKVPNNGDICSIRFAKIRKNRGELQVSNSFDSSLVLINPDLAETHALKQMFQRDSNSIVPFEPKETKIRVQTIQQIKHTDKDLTGESNIILLDSAARTIVNASAAKLLNGSYDKFEDPEVLTIEIVEIVGKTYGFGVSGDENNIVYGAEIFEAIKCWSLDDILWKRIKSLHKLSLSKKKQCTNVTEIENMCHDEAKEKKSG</sequence>
<dbReference type="CDD" id="cd04481">
    <property type="entry name" value="RPA1_DBD_B_like"/>
    <property type="match status" value="1"/>
</dbReference>
<evidence type="ECO:0000259" key="1">
    <source>
        <dbReference type="Pfam" id="PF02721"/>
    </source>
</evidence>
<dbReference type="InterPro" id="IPR003871">
    <property type="entry name" value="RFA1B/D_OB_1st"/>
</dbReference>
<dbReference type="Pfam" id="PF02721">
    <property type="entry name" value="DUF223"/>
    <property type="match status" value="1"/>
</dbReference>
<dbReference type="AlphaFoldDB" id="A0A3P6APY3"/>
<protein>
    <recommendedName>
        <fullName evidence="1">Replication protein A 70 kDa DNA-binding subunit B/D first OB fold domain-containing protein</fullName>
    </recommendedName>
</protein>
<dbReference type="EMBL" id="LR031872">
    <property type="protein sequence ID" value="VDC93427.1"/>
    <property type="molecule type" value="Genomic_DNA"/>
</dbReference>
<evidence type="ECO:0000313" key="2">
    <source>
        <dbReference type="EMBL" id="VDC93427.1"/>
    </source>
</evidence>
<dbReference type="Gene3D" id="2.40.50.140">
    <property type="entry name" value="Nucleic acid-binding proteins"/>
    <property type="match status" value="1"/>
</dbReference>
<dbReference type="InterPro" id="IPR012340">
    <property type="entry name" value="NA-bd_OB-fold"/>
</dbReference>
<name>A0A3P6APY3_BRAOL</name>
<organism evidence="2">
    <name type="scientific">Brassica oleracea</name>
    <name type="common">Wild cabbage</name>
    <dbReference type="NCBI Taxonomy" id="3712"/>
    <lineage>
        <taxon>Eukaryota</taxon>
        <taxon>Viridiplantae</taxon>
        <taxon>Streptophyta</taxon>
        <taxon>Embryophyta</taxon>
        <taxon>Tracheophyta</taxon>
        <taxon>Spermatophyta</taxon>
        <taxon>Magnoliopsida</taxon>
        <taxon>eudicotyledons</taxon>
        <taxon>Gunneridae</taxon>
        <taxon>Pentapetalae</taxon>
        <taxon>rosids</taxon>
        <taxon>malvids</taxon>
        <taxon>Brassicales</taxon>
        <taxon>Brassicaceae</taxon>
        <taxon>Brassiceae</taxon>
        <taxon>Brassica</taxon>
    </lineage>
</organism>
<feature type="domain" description="Replication protein A 70 kDa DNA-binding subunit B/D first OB fold" evidence="1">
    <location>
        <begin position="1"/>
        <end position="59"/>
    </location>
</feature>
<feature type="non-terminal residue" evidence="2">
    <location>
        <position position="1"/>
    </location>
</feature>
<proteinExistence type="predicted"/>